<dbReference type="InterPro" id="IPR011009">
    <property type="entry name" value="Kinase-like_dom_sf"/>
</dbReference>
<dbReference type="EMBL" id="KF479198">
    <property type="protein sequence ID" value="AHA38196.1"/>
    <property type="molecule type" value="Genomic_DNA"/>
</dbReference>
<proteinExistence type="inferred from homology"/>
<dbReference type="Gene3D" id="1.10.510.10">
    <property type="entry name" value="Transferase(Phosphotransferase) domain 1"/>
    <property type="match status" value="1"/>
</dbReference>
<dbReference type="AlphaFoldDB" id="U6BPE2"/>
<dbReference type="InterPro" id="IPR004147">
    <property type="entry name" value="ABC1_dom"/>
</dbReference>
<evidence type="ECO:0000256" key="1">
    <source>
        <dbReference type="ARBA" id="ARBA00009670"/>
    </source>
</evidence>
<evidence type="ECO:0000259" key="5">
    <source>
        <dbReference type="Pfam" id="PF03109"/>
    </source>
</evidence>
<evidence type="ECO:0000256" key="3">
    <source>
        <dbReference type="ARBA" id="ARBA00022741"/>
    </source>
</evidence>
<feature type="domain" description="ABC1 atypical kinase-like" evidence="5">
    <location>
        <begin position="62"/>
        <end position="299"/>
    </location>
</feature>
<dbReference type="Pfam" id="PF03109">
    <property type="entry name" value="ABC1"/>
    <property type="match status" value="1"/>
</dbReference>
<accession>U6BPE2</accession>
<dbReference type="CDD" id="cd13970">
    <property type="entry name" value="ABC1_ADCK3"/>
    <property type="match status" value="1"/>
</dbReference>
<dbReference type="SUPFAM" id="SSF56112">
    <property type="entry name" value="Protein kinase-like (PK-like)"/>
    <property type="match status" value="1"/>
</dbReference>
<dbReference type="GO" id="GO:0016740">
    <property type="term" value="F:transferase activity"/>
    <property type="evidence" value="ECO:0007669"/>
    <property type="project" value="UniProtKB-KW"/>
</dbReference>
<dbReference type="InterPro" id="IPR034646">
    <property type="entry name" value="ADCK3_dom"/>
</dbReference>
<evidence type="ECO:0000256" key="4">
    <source>
        <dbReference type="ARBA" id="ARBA00022840"/>
    </source>
</evidence>
<evidence type="ECO:0000256" key="2">
    <source>
        <dbReference type="ARBA" id="ARBA00022679"/>
    </source>
</evidence>
<dbReference type="GO" id="GO:0005524">
    <property type="term" value="F:ATP binding"/>
    <property type="evidence" value="ECO:0007669"/>
    <property type="project" value="UniProtKB-KW"/>
</dbReference>
<dbReference type="Gene3D" id="3.30.200.20">
    <property type="entry name" value="Phosphorylase Kinase, domain 1"/>
    <property type="match status" value="1"/>
</dbReference>
<sequence length="404" mass="46321">MVQGERGEQASREARDEEIARIIFEALSQLRGMALKAAQLLCMELEILPEPMRRKLGRSFYQVPPLSPAMSRSLVMSELGSMPELLFSHFEAEAFAAASLGQVHRATGRDGEPLAIKLQYPGVATSLSSDMRMIRGLVKVLPIDHLVRPQVLNRTLRDIEDRLQEEIDYELEAENSRWFGQAFADWERLKIPRVYDQFTTSVVLCTERIEGRHIDEWLEKTRPSQELRDHFGQIVTDFFYHCIYRLHRVHADPNPGNFIFMEDGRLGIIDFGCVQSFEPSFIRDMRASTQGYIDNDLDAALAAYERLGLLPVERTESALRARRERFRKAREYVSKIFGAEKFDFSTNAGLVTESQKEFADSLGIVENVPRGLSYYNRAFSGMMRMLEQMGARVCLRPPPLEQSK</sequence>
<gene>
    <name evidence="6" type="primary">gphC</name>
</gene>
<evidence type="ECO:0000313" key="6">
    <source>
        <dbReference type="EMBL" id="AHA38196.1"/>
    </source>
</evidence>
<dbReference type="InterPro" id="IPR051409">
    <property type="entry name" value="Atypical_kinase_ADCK"/>
</dbReference>
<name>U6BPE2_9BACT</name>
<dbReference type="PANTHER" id="PTHR43851:SF3">
    <property type="entry name" value="COENZYME Q8"/>
    <property type="match status" value="1"/>
</dbReference>
<keyword evidence="2" id="KW-0808">Transferase</keyword>
<protein>
    <submittedName>
        <fullName evidence="6">GphC</fullName>
    </submittedName>
</protein>
<keyword evidence="3" id="KW-0547">Nucleotide-binding</keyword>
<reference evidence="6" key="1">
    <citation type="journal article" date="2013" name="J. Nat. Prod.">
        <title>Elucidation of Gephyronic Acid Biosynthetic Pathway Revealed Unexpected SAM Dependent Methylations.</title>
        <authorList>
            <person name="Young J.M."/>
            <person name="Stevens D.C."/>
            <person name="Carmichael R."/>
            <person name="Tan J."/>
            <person name="Boddy C.N."/>
            <person name="Muller R."/>
            <person name="Taylor R.E."/>
        </authorList>
    </citation>
    <scope>NUCLEOTIDE SEQUENCE</scope>
    <source>
        <strain evidence="6">Cb vi76</strain>
    </source>
</reference>
<comment type="similarity">
    <text evidence="1">Belongs to the protein kinase superfamily. ADCK protein kinase family.</text>
</comment>
<keyword evidence="4" id="KW-0067">ATP-binding</keyword>
<organism evidence="6">
    <name type="scientific">Archangium violaceum</name>
    <dbReference type="NCBI Taxonomy" id="83451"/>
    <lineage>
        <taxon>Bacteria</taxon>
        <taxon>Pseudomonadati</taxon>
        <taxon>Myxococcota</taxon>
        <taxon>Myxococcia</taxon>
        <taxon>Myxococcales</taxon>
        <taxon>Cystobacterineae</taxon>
        <taxon>Archangiaceae</taxon>
        <taxon>Archangium</taxon>
    </lineage>
</organism>
<dbReference type="PANTHER" id="PTHR43851">
    <property type="match status" value="1"/>
</dbReference>